<dbReference type="EMBL" id="MLAK01001380">
    <property type="protein sequence ID" value="OHS93680.1"/>
    <property type="molecule type" value="Genomic_DNA"/>
</dbReference>
<dbReference type="GO" id="GO:0000226">
    <property type="term" value="P:microtubule cytoskeleton organization"/>
    <property type="evidence" value="ECO:0007669"/>
    <property type="project" value="UniProtKB-ARBA"/>
</dbReference>
<comment type="caution">
    <text evidence="3">The sequence shown here is derived from an EMBL/GenBank/DDBJ whole genome shotgun (WGS) entry which is preliminary data.</text>
</comment>
<accession>A0A1J4J2L3</accession>
<dbReference type="InterPro" id="IPR024395">
    <property type="entry name" value="CLASP_N_dom"/>
</dbReference>
<feature type="region of interest" description="Disordered" evidence="1">
    <location>
        <begin position="275"/>
        <end position="560"/>
    </location>
</feature>
<dbReference type="PANTHER" id="PTHR21567">
    <property type="entry name" value="CLASP"/>
    <property type="match status" value="1"/>
</dbReference>
<name>A0A1J4J2L3_9EUKA</name>
<dbReference type="Proteomes" id="UP000179807">
    <property type="component" value="Unassembled WGS sequence"/>
</dbReference>
<feature type="compositionally biased region" description="Low complexity" evidence="1">
    <location>
        <begin position="463"/>
        <end position="485"/>
    </location>
</feature>
<reference evidence="3" key="1">
    <citation type="submission" date="2016-10" db="EMBL/GenBank/DDBJ databases">
        <authorList>
            <person name="Benchimol M."/>
            <person name="Almeida L.G."/>
            <person name="Vasconcelos A.T."/>
            <person name="Perreira-Neves A."/>
            <person name="Rosa I.A."/>
            <person name="Tasca T."/>
            <person name="Bogo M.R."/>
            <person name="de Souza W."/>
        </authorList>
    </citation>
    <scope>NUCLEOTIDE SEQUENCE [LARGE SCALE GENOMIC DNA]</scope>
    <source>
        <strain evidence="3">K</strain>
    </source>
</reference>
<dbReference type="AlphaFoldDB" id="A0A1J4J2L3"/>
<dbReference type="VEuPathDB" id="TrichDB:TRFO_40058"/>
<sequence>MKGRRSASVTRNVPSAADISEQTQKMFDNAGNDLKPIRIKSNNDAGKEIDFLEANISERVEWDDQVKAMQRGMALVNGGAVEYDSFVRGLNRIYSGLVAAATNLRSALVKQSCLFIAQLAREIGPPFDQVGDFITPLSSQLSHGTQIIAESCKLAILCISKYCFSRKILKSIFDICNARGPSVKAVAAESLSYVLLYWPHEIIVQNYSQVEHVLQKLISDAAVNTRAFARQAAKAYQTNYPQKANIFISKLDQRTQKSINDCILTHKPQAIMKHDTASRENDSNNFNGTYNYSNDRRRMKRDSLSRTSEKVDIAANPPRMIRPKKVDEDDSADVLPVKRQRNPSVQNYRRRASLNANVQSESSNAYEEPAISKNSYSRKRFSMNDNSIRRRQEFDLNDDENNPDDYGNEEELQAPQLKPRQTKRFDSQRHKSGTSKFEPNNAQTESNFTEIPVPSSKYRSKYMQNNSSNAEQQQQQATGNQFQMNNTRSRIPEESSYRSKYAGNYGDSNIRGPRDNDDDNVLSKVRYPRRQASVQPQRREDARRNILNNNDDDYPTATNTMTTTNRYSQKIVEKRKPIQLVAGDEKNYLAILQSFVDDDNISDLASSMTYISRDLLTCCSSTSPACSSQSLSILLALLPIYAPHFRSILPSLVETVLNQAEIGNPRSSNTAKQILSELHRSFDSNTLLLICTTQPPSVPLLNFTDSLVSLNDIDIVNDTICFKLLTLAFRCYNIGSISNRRTAARIIERVHDVNSQALKRFTDSLRDQQLRQFDEFIRPYLPDIQLRTTVTDIPRYNARNVKSWVQKIIHLVQSTEGADWIEIRPALYTELVEALKDKKEVEPILSVIHNIFTTINVEDFNVLLPGLLANIRGNSSKLVDSILTLVFNALDPVEVFASLQPVITGTDSDIARAAIGFQTLLISKVDKFDMRSIIPSLIPGLTKSFESNTPEVRKAVVLCFVELYARFDKDLMDRHTSHLSKGQLKLIGIYLNRRKE</sequence>
<gene>
    <name evidence="3" type="ORF">TRFO_40058</name>
</gene>
<evidence type="ECO:0000313" key="3">
    <source>
        <dbReference type="EMBL" id="OHS93680.1"/>
    </source>
</evidence>
<evidence type="ECO:0000313" key="4">
    <source>
        <dbReference type="Proteomes" id="UP000179807"/>
    </source>
</evidence>
<proteinExistence type="predicted"/>
<feature type="compositionally biased region" description="Polar residues" evidence="1">
    <location>
        <begin position="283"/>
        <end position="293"/>
    </location>
</feature>
<dbReference type="InterPro" id="IPR034085">
    <property type="entry name" value="TOG"/>
</dbReference>
<dbReference type="GeneID" id="94847686"/>
<evidence type="ECO:0000259" key="2">
    <source>
        <dbReference type="SMART" id="SM01349"/>
    </source>
</evidence>
<dbReference type="Pfam" id="PF12348">
    <property type="entry name" value="CLASP_N"/>
    <property type="match status" value="1"/>
</dbReference>
<dbReference type="OrthoDB" id="46159at2759"/>
<dbReference type="GO" id="GO:0005819">
    <property type="term" value="C:spindle"/>
    <property type="evidence" value="ECO:0007669"/>
    <property type="project" value="UniProtKB-ARBA"/>
</dbReference>
<feature type="compositionally biased region" description="Acidic residues" evidence="1">
    <location>
        <begin position="395"/>
        <end position="412"/>
    </location>
</feature>
<dbReference type="GO" id="GO:0005881">
    <property type="term" value="C:cytoplasmic microtubule"/>
    <property type="evidence" value="ECO:0007669"/>
    <property type="project" value="TreeGrafter"/>
</dbReference>
<feature type="domain" description="TOG" evidence="2">
    <location>
        <begin position="38"/>
        <end position="272"/>
    </location>
</feature>
<dbReference type="GO" id="GO:0008017">
    <property type="term" value="F:microtubule binding"/>
    <property type="evidence" value="ECO:0007669"/>
    <property type="project" value="TreeGrafter"/>
</dbReference>
<feature type="compositionally biased region" description="Basic and acidic residues" evidence="1">
    <location>
        <begin position="301"/>
        <end position="312"/>
    </location>
</feature>
<dbReference type="SUPFAM" id="SSF48371">
    <property type="entry name" value="ARM repeat"/>
    <property type="match status" value="1"/>
</dbReference>
<organism evidence="3 4">
    <name type="scientific">Tritrichomonas foetus</name>
    <dbReference type="NCBI Taxonomy" id="1144522"/>
    <lineage>
        <taxon>Eukaryota</taxon>
        <taxon>Metamonada</taxon>
        <taxon>Parabasalia</taxon>
        <taxon>Tritrichomonadida</taxon>
        <taxon>Tritrichomonadidae</taxon>
        <taxon>Tritrichomonas</taxon>
    </lineage>
</organism>
<dbReference type="GO" id="GO:0000278">
    <property type="term" value="P:mitotic cell cycle"/>
    <property type="evidence" value="ECO:0007669"/>
    <property type="project" value="UniProtKB-ARBA"/>
</dbReference>
<evidence type="ECO:0000256" key="1">
    <source>
        <dbReference type="SAM" id="MobiDB-lite"/>
    </source>
</evidence>
<dbReference type="InterPro" id="IPR011989">
    <property type="entry name" value="ARM-like"/>
</dbReference>
<dbReference type="RefSeq" id="XP_068346817.1">
    <property type="nucleotide sequence ID" value="XM_068512982.1"/>
</dbReference>
<feature type="compositionally biased region" description="Polar residues" evidence="1">
    <location>
        <begin position="434"/>
        <end position="449"/>
    </location>
</feature>
<protein>
    <recommendedName>
        <fullName evidence="2">TOG domain-containing protein</fullName>
    </recommendedName>
</protein>
<feature type="compositionally biased region" description="Polar residues" evidence="1">
    <location>
        <begin position="354"/>
        <end position="365"/>
    </location>
</feature>
<dbReference type="Gene3D" id="1.25.10.10">
    <property type="entry name" value="Leucine-rich Repeat Variant"/>
    <property type="match status" value="2"/>
</dbReference>
<keyword evidence="4" id="KW-1185">Reference proteome</keyword>
<dbReference type="InterPro" id="IPR016024">
    <property type="entry name" value="ARM-type_fold"/>
</dbReference>
<dbReference type="SMART" id="SM01349">
    <property type="entry name" value="TOG"/>
    <property type="match status" value="1"/>
</dbReference>
<dbReference type="PANTHER" id="PTHR21567:SF9">
    <property type="entry name" value="CLIP-ASSOCIATING PROTEIN"/>
    <property type="match status" value="1"/>
</dbReference>